<dbReference type="EMBL" id="JANVFU010000003">
    <property type="protein sequence ID" value="KAJ3747124.1"/>
    <property type="molecule type" value="Genomic_DNA"/>
</dbReference>
<evidence type="ECO:0000313" key="3">
    <source>
        <dbReference type="Proteomes" id="UP001142393"/>
    </source>
</evidence>
<feature type="compositionally biased region" description="Basic and acidic residues" evidence="1">
    <location>
        <begin position="190"/>
        <end position="202"/>
    </location>
</feature>
<organism evidence="2 3">
    <name type="scientific">Lentinula detonsa</name>
    <dbReference type="NCBI Taxonomy" id="2804962"/>
    <lineage>
        <taxon>Eukaryota</taxon>
        <taxon>Fungi</taxon>
        <taxon>Dikarya</taxon>
        <taxon>Basidiomycota</taxon>
        <taxon>Agaricomycotina</taxon>
        <taxon>Agaricomycetes</taxon>
        <taxon>Agaricomycetidae</taxon>
        <taxon>Agaricales</taxon>
        <taxon>Marasmiineae</taxon>
        <taxon>Omphalotaceae</taxon>
        <taxon>Lentinula</taxon>
    </lineage>
</organism>
<dbReference type="Proteomes" id="UP001142393">
    <property type="component" value="Unassembled WGS sequence"/>
</dbReference>
<evidence type="ECO:0000256" key="1">
    <source>
        <dbReference type="SAM" id="MobiDB-lite"/>
    </source>
</evidence>
<feature type="compositionally biased region" description="Basic and acidic residues" evidence="1">
    <location>
        <begin position="219"/>
        <end position="230"/>
    </location>
</feature>
<feature type="compositionally biased region" description="Basic residues" evidence="1">
    <location>
        <begin position="297"/>
        <end position="310"/>
    </location>
</feature>
<gene>
    <name evidence="2" type="ORF">DFH05DRAFT_1457559</name>
</gene>
<proteinExistence type="predicted"/>
<accession>A0A9W8P541</accession>
<feature type="compositionally biased region" description="Basic and acidic residues" evidence="1">
    <location>
        <begin position="238"/>
        <end position="277"/>
    </location>
</feature>
<feature type="region of interest" description="Disordered" evidence="1">
    <location>
        <begin position="98"/>
        <end position="119"/>
    </location>
</feature>
<name>A0A9W8P541_9AGAR</name>
<evidence type="ECO:0000313" key="2">
    <source>
        <dbReference type="EMBL" id="KAJ3747124.1"/>
    </source>
</evidence>
<feature type="region of interest" description="Disordered" evidence="1">
    <location>
        <begin position="165"/>
        <end position="327"/>
    </location>
</feature>
<comment type="caution">
    <text evidence="2">The sequence shown here is derived from an EMBL/GenBank/DDBJ whole genome shotgun (WGS) entry which is preliminary data.</text>
</comment>
<feature type="compositionally biased region" description="Low complexity" evidence="1">
    <location>
        <begin position="104"/>
        <end position="118"/>
    </location>
</feature>
<reference evidence="2 3" key="1">
    <citation type="journal article" date="2023" name="Proc. Natl. Acad. Sci. U.S.A.">
        <title>A global phylogenomic analysis of the shiitake genus Lentinula.</title>
        <authorList>
            <person name="Sierra-Patev S."/>
            <person name="Min B."/>
            <person name="Naranjo-Ortiz M."/>
            <person name="Looney B."/>
            <person name="Konkel Z."/>
            <person name="Slot J.C."/>
            <person name="Sakamoto Y."/>
            <person name="Steenwyk J.L."/>
            <person name="Rokas A."/>
            <person name="Carro J."/>
            <person name="Camarero S."/>
            <person name="Ferreira P."/>
            <person name="Molpeceres G."/>
            <person name="Ruiz-Duenas F.J."/>
            <person name="Serrano A."/>
            <person name="Henrissat B."/>
            <person name="Drula E."/>
            <person name="Hughes K.W."/>
            <person name="Mata J.L."/>
            <person name="Ishikawa N.K."/>
            <person name="Vargas-Isla R."/>
            <person name="Ushijima S."/>
            <person name="Smith C.A."/>
            <person name="Donoghue J."/>
            <person name="Ahrendt S."/>
            <person name="Andreopoulos W."/>
            <person name="He G."/>
            <person name="LaButti K."/>
            <person name="Lipzen A."/>
            <person name="Ng V."/>
            <person name="Riley R."/>
            <person name="Sandor L."/>
            <person name="Barry K."/>
            <person name="Martinez A.T."/>
            <person name="Xiao Y."/>
            <person name="Gibbons J.G."/>
            <person name="Terashima K."/>
            <person name="Grigoriev I.V."/>
            <person name="Hibbett D."/>
        </authorList>
    </citation>
    <scope>NUCLEOTIDE SEQUENCE [LARGE SCALE GENOMIC DNA]</scope>
    <source>
        <strain evidence="2 3">TFB7810</strain>
    </source>
</reference>
<keyword evidence="3" id="KW-1185">Reference proteome</keyword>
<evidence type="ECO:0008006" key="4">
    <source>
        <dbReference type="Google" id="ProtNLM"/>
    </source>
</evidence>
<dbReference type="AlphaFoldDB" id="A0A9W8P541"/>
<sequence>MPLDGHSYLVAQGWSGKGNGLRKGAIAKPITVNQKKTLAGLGKDRDEAFPFWDHLFSAASQAITVKIDDSDASDTDEIHSSVAPVLRRTTTGILSNRRPVDVVPDSTSGASTPDSSSSELRMSLIAIAKREAAKRNLYSRFYRGAVLAPEIEVGINELAGSASSIGTTPSVAPSPFETLSNNPNPKGKGKGKEEHRDVDSKKEKKQKKRKMEEPEHDEDVDKIANKTERRERKRRKQEVKEMKAQMKEIPSEVRLKEKEEKKRKQGKLKDLPNDHSSSEVSSPVLNAKDVLQNHEEKRRRKKEKERRKQQSKTGQPTKPKNKHKNLK</sequence>
<protein>
    <recommendedName>
        <fullName evidence="4">G-patch domain-containing protein</fullName>
    </recommendedName>
</protein>